<feature type="non-terminal residue" evidence="1">
    <location>
        <position position="1"/>
    </location>
</feature>
<feature type="non-terminal residue" evidence="1">
    <location>
        <position position="100"/>
    </location>
</feature>
<evidence type="ECO:0000313" key="1">
    <source>
        <dbReference type="EMBL" id="KAI5429414.1"/>
    </source>
</evidence>
<organism evidence="1 2">
    <name type="scientific">Pisum sativum</name>
    <name type="common">Garden pea</name>
    <name type="synonym">Lathyrus oleraceus</name>
    <dbReference type="NCBI Taxonomy" id="3888"/>
    <lineage>
        <taxon>Eukaryota</taxon>
        <taxon>Viridiplantae</taxon>
        <taxon>Streptophyta</taxon>
        <taxon>Embryophyta</taxon>
        <taxon>Tracheophyta</taxon>
        <taxon>Spermatophyta</taxon>
        <taxon>Magnoliopsida</taxon>
        <taxon>eudicotyledons</taxon>
        <taxon>Gunneridae</taxon>
        <taxon>Pentapetalae</taxon>
        <taxon>rosids</taxon>
        <taxon>fabids</taxon>
        <taxon>Fabales</taxon>
        <taxon>Fabaceae</taxon>
        <taxon>Papilionoideae</taxon>
        <taxon>50 kb inversion clade</taxon>
        <taxon>NPAAA clade</taxon>
        <taxon>Hologalegina</taxon>
        <taxon>IRL clade</taxon>
        <taxon>Fabeae</taxon>
        <taxon>Lathyrus</taxon>
    </lineage>
</organism>
<dbReference type="Proteomes" id="UP001058974">
    <property type="component" value="Chromosome 3"/>
</dbReference>
<comment type="caution">
    <text evidence="1">The sequence shown here is derived from an EMBL/GenBank/DDBJ whole genome shotgun (WGS) entry which is preliminary data.</text>
</comment>
<sequence>NKRKQINFINKEIHYKKIEDQLQSPSIQEKIKGIQNKFIKDLCSEQPNAFWKRKVHTISLPYEPDFKEANIPTKARPIQMNKQNLDYCKKEIKDFLDKGL</sequence>
<dbReference type="Gramene" id="Psat03G0414000-T1">
    <property type="protein sequence ID" value="KAI5429414.1"/>
    <property type="gene ID" value="KIW84_034140"/>
</dbReference>
<gene>
    <name evidence="1" type="ORF">KIW84_034140</name>
</gene>
<evidence type="ECO:0000313" key="2">
    <source>
        <dbReference type="Proteomes" id="UP001058974"/>
    </source>
</evidence>
<name>A0A9D5B4S6_PEA</name>
<proteinExistence type="predicted"/>
<dbReference type="AlphaFoldDB" id="A0A9D5B4S6"/>
<reference evidence="1 2" key="1">
    <citation type="journal article" date="2022" name="Nat. Genet.">
        <title>Improved pea reference genome and pan-genome highlight genomic features and evolutionary characteristics.</title>
        <authorList>
            <person name="Yang T."/>
            <person name="Liu R."/>
            <person name="Luo Y."/>
            <person name="Hu S."/>
            <person name="Wang D."/>
            <person name="Wang C."/>
            <person name="Pandey M.K."/>
            <person name="Ge S."/>
            <person name="Xu Q."/>
            <person name="Li N."/>
            <person name="Li G."/>
            <person name="Huang Y."/>
            <person name="Saxena R.K."/>
            <person name="Ji Y."/>
            <person name="Li M."/>
            <person name="Yan X."/>
            <person name="He Y."/>
            <person name="Liu Y."/>
            <person name="Wang X."/>
            <person name="Xiang C."/>
            <person name="Varshney R.K."/>
            <person name="Ding H."/>
            <person name="Gao S."/>
            <person name="Zong X."/>
        </authorList>
    </citation>
    <scope>NUCLEOTIDE SEQUENCE [LARGE SCALE GENOMIC DNA]</scope>
    <source>
        <strain evidence="1 2">cv. Zhongwan 6</strain>
    </source>
</reference>
<accession>A0A9D5B4S6</accession>
<keyword evidence="2" id="KW-1185">Reference proteome</keyword>
<protein>
    <submittedName>
        <fullName evidence="1">Uncharacterized protein</fullName>
    </submittedName>
</protein>
<dbReference type="EMBL" id="JAMSHJ010000003">
    <property type="protein sequence ID" value="KAI5429414.1"/>
    <property type="molecule type" value="Genomic_DNA"/>
</dbReference>